<sequence>MNKFKTLSLAFGAAAILLASSCSKNNDDPTPEASKLTTKTIADLDGASKATVYFSLATGAEVTGADTASATKWDLKFKSTSIFTNGGTSGTGTAQAQVVSSTFEALTTAPTADYKTDATGAPAISGWYTYTAETAPQHAILATPGKIFVIKTADGKYAKVEMISYYKGNPNTTTTTFADLTTRPASRYYTFRYAYQGDGTTSFK</sequence>
<accession>A0A1H8GKR8</accession>
<dbReference type="RefSeq" id="WP_091210525.1">
    <property type="nucleotide sequence ID" value="NZ_FOCL01000003.1"/>
</dbReference>
<feature type="signal peptide" evidence="1">
    <location>
        <begin position="1"/>
        <end position="24"/>
    </location>
</feature>
<proteinExistence type="predicted"/>
<dbReference type="EMBL" id="FOCL01000003">
    <property type="protein sequence ID" value="SEN44344.1"/>
    <property type="molecule type" value="Genomic_DNA"/>
</dbReference>
<dbReference type="InterPro" id="IPR025921">
    <property type="entry name" value="HmuY"/>
</dbReference>
<dbReference type="STRING" id="551995.SAMN05192574_103177"/>
<dbReference type="Pfam" id="PF14064">
    <property type="entry name" value="HmuY"/>
    <property type="match status" value="1"/>
</dbReference>
<feature type="chain" id="PRO_5011709032" evidence="1">
    <location>
        <begin position="25"/>
        <end position="204"/>
    </location>
</feature>
<evidence type="ECO:0000256" key="1">
    <source>
        <dbReference type="SAM" id="SignalP"/>
    </source>
</evidence>
<protein>
    <submittedName>
        <fullName evidence="2">HmuY protein</fullName>
    </submittedName>
</protein>
<dbReference type="Proteomes" id="UP000198942">
    <property type="component" value="Unassembled WGS sequence"/>
</dbReference>
<name>A0A1H8GKR8_9SPHI</name>
<evidence type="ECO:0000313" key="2">
    <source>
        <dbReference type="EMBL" id="SEN44344.1"/>
    </source>
</evidence>
<keyword evidence="3" id="KW-1185">Reference proteome</keyword>
<evidence type="ECO:0000313" key="3">
    <source>
        <dbReference type="Proteomes" id="UP000198942"/>
    </source>
</evidence>
<dbReference type="PROSITE" id="PS51257">
    <property type="entry name" value="PROKAR_LIPOPROTEIN"/>
    <property type="match status" value="1"/>
</dbReference>
<gene>
    <name evidence="2" type="ORF">SAMN05192574_103177</name>
</gene>
<organism evidence="2 3">
    <name type="scientific">Mucilaginibacter gossypiicola</name>
    <dbReference type="NCBI Taxonomy" id="551995"/>
    <lineage>
        <taxon>Bacteria</taxon>
        <taxon>Pseudomonadati</taxon>
        <taxon>Bacteroidota</taxon>
        <taxon>Sphingobacteriia</taxon>
        <taxon>Sphingobacteriales</taxon>
        <taxon>Sphingobacteriaceae</taxon>
        <taxon>Mucilaginibacter</taxon>
    </lineage>
</organism>
<reference evidence="3" key="1">
    <citation type="submission" date="2016-10" db="EMBL/GenBank/DDBJ databases">
        <authorList>
            <person name="Varghese N."/>
            <person name="Submissions S."/>
        </authorList>
    </citation>
    <scope>NUCLEOTIDE SEQUENCE [LARGE SCALE GENOMIC DNA]</scope>
    <source>
        <strain evidence="3">Gh-48</strain>
    </source>
</reference>
<keyword evidence="1" id="KW-0732">Signal</keyword>
<dbReference type="OrthoDB" id="5510929at2"/>
<dbReference type="AlphaFoldDB" id="A0A1H8GKR8"/>
<dbReference type="CDD" id="cd12105">
    <property type="entry name" value="HmuY"/>
    <property type="match status" value="1"/>
</dbReference>